<reference evidence="2" key="1">
    <citation type="journal article" date="2022" name="Int. J. Mol. Sci.">
        <title>Draft Genome of Tanacetum Coccineum: Genomic Comparison of Closely Related Tanacetum-Family Plants.</title>
        <authorList>
            <person name="Yamashiro T."/>
            <person name="Shiraishi A."/>
            <person name="Nakayama K."/>
            <person name="Satake H."/>
        </authorList>
    </citation>
    <scope>NUCLEOTIDE SEQUENCE</scope>
</reference>
<organism evidence="2 3">
    <name type="scientific">Tanacetum coccineum</name>
    <dbReference type="NCBI Taxonomy" id="301880"/>
    <lineage>
        <taxon>Eukaryota</taxon>
        <taxon>Viridiplantae</taxon>
        <taxon>Streptophyta</taxon>
        <taxon>Embryophyta</taxon>
        <taxon>Tracheophyta</taxon>
        <taxon>Spermatophyta</taxon>
        <taxon>Magnoliopsida</taxon>
        <taxon>eudicotyledons</taxon>
        <taxon>Gunneridae</taxon>
        <taxon>Pentapetalae</taxon>
        <taxon>asterids</taxon>
        <taxon>campanulids</taxon>
        <taxon>Asterales</taxon>
        <taxon>Asteraceae</taxon>
        <taxon>Asteroideae</taxon>
        <taxon>Anthemideae</taxon>
        <taxon>Anthemidinae</taxon>
        <taxon>Tanacetum</taxon>
    </lineage>
</organism>
<evidence type="ECO:0000313" key="2">
    <source>
        <dbReference type="EMBL" id="GJS72470.1"/>
    </source>
</evidence>
<accession>A0ABQ4Y537</accession>
<proteinExistence type="predicted"/>
<feature type="compositionally biased region" description="Basic and acidic residues" evidence="1">
    <location>
        <begin position="57"/>
        <end position="69"/>
    </location>
</feature>
<gene>
    <name evidence="2" type="ORF">Tco_0705311</name>
</gene>
<dbReference type="Proteomes" id="UP001151760">
    <property type="component" value="Unassembled WGS sequence"/>
</dbReference>
<reference evidence="2" key="2">
    <citation type="submission" date="2022-01" db="EMBL/GenBank/DDBJ databases">
        <authorList>
            <person name="Yamashiro T."/>
            <person name="Shiraishi A."/>
            <person name="Satake H."/>
            <person name="Nakayama K."/>
        </authorList>
    </citation>
    <scope>NUCLEOTIDE SEQUENCE</scope>
</reference>
<dbReference type="EMBL" id="BQNB010010082">
    <property type="protein sequence ID" value="GJS72470.1"/>
    <property type="molecule type" value="Genomic_DNA"/>
</dbReference>
<evidence type="ECO:0000313" key="3">
    <source>
        <dbReference type="Proteomes" id="UP001151760"/>
    </source>
</evidence>
<protein>
    <submittedName>
        <fullName evidence="2">Uncharacterized protein</fullName>
    </submittedName>
</protein>
<comment type="caution">
    <text evidence="2">The sequence shown here is derived from an EMBL/GenBank/DDBJ whole genome shotgun (WGS) entry which is preliminary data.</text>
</comment>
<keyword evidence="3" id="KW-1185">Reference proteome</keyword>
<feature type="region of interest" description="Disordered" evidence="1">
    <location>
        <begin position="50"/>
        <end position="69"/>
    </location>
</feature>
<name>A0ABQ4Y537_9ASTR</name>
<evidence type="ECO:0000256" key="1">
    <source>
        <dbReference type="SAM" id="MobiDB-lite"/>
    </source>
</evidence>
<sequence>MPKTLLLTASQYANNSLSLPSGNGKDILHFLTFASTAEQLLLVYRTHSKTNLLPGPKNDESPVGDLRDDSAESLIGFNLG</sequence>